<comment type="caution">
    <text evidence="2">The sequence shown here is derived from an EMBL/GenBank/DDBJ whole genome shotgun (WGS) entry which is preliminary data.</text>
</comment>
<name>A0AAD9F757_DISEL</name>
<dbReference type="AlphaFoldDB" id="A0AAD9F757"/>
<sequence>MIPDSERLGPVLQDRFIPPGTTRQDKAREGGGVNKSRNAQTGLAWHVGQSVSEPLAEMWIYSDKTAGQAI</sequence>
<evidence type="ECO:0000256" key="1">
    <source>
        <dbReference type="SAM" id="MobiDB-lite"/>
    </source>
</evidence>
<evidence type="ECO:0000313" key="3">
    <source>
        <dbReference type="Proteomes" id="UP001228049"/>
    </source>
</evidence>
<reference evidence="2" key="1">
    <citation type="submission" date="2023-04" db="EMBL/GenBank/DDBJ databases">
        <title>Chromosome-level genome of Chaenocephalus aceratus.</title>
        <authorList>
            <person name="Park H."/>
        </authorList>
    </citation>
    <scope>NUCLEOTIDE SEQUENCE</scope>
    <source>
        <strain evidence="2">DE</strain>
        <tissue evidence="2">Muscle</tissue>
    </source>
</reference>
<keyword evidence="2" id="KW-0675">Receptor</keyword>
<organism evidence="2 3">
    <name type="scientific">Dissostichus eleginoides</name>
    <name type="common">Patagonian toothfish</name>
    <name type="synonym">Dissostichus amissus</name>
    <dbReference type="NCBI Taxonomy" id="100907"/>
    <lineage>
        <taxon>Eukaryota</taxon>
        <taxon>Metazoa</taxon>
        <taxon>Chordata</taxon>
        <taxon>Craniata</taxon>
        <taxon>Vertebrata</taxon>
        <taxon>Euteleostomi</taxon>
        <taxon>Actinopterygii</taxon>
        <taxon>Neopterygii</taxon>
        <taxon>Teleostei</taxon>
        <taxon>Neoteleostei</taxon>
        <taxon>Acanthomorphata</taxon>
        <taxon>Eupercaria</taxon>
        <taxon>Perciformes</taxon>
        <taxon>Notothenioidei</taxon>
        <taxon>Nototheniidae</taxon>
        <taxon>Dissostichus</taxon>
    </lineage>
</organism>
<evidence type="ECO:0000313" key="2">
    <source>
        <dbReference type="EMBL" id="KAK1888185.1"/>
    </source>
</evidence>
<protein>
    <submittedName>
        <fullName evidence="2">Beta-4C adrenergic receptor</fullName>
    </submittedName>
</protein>
<gene>
    <name evidence="2" type="ORF">KUDE01_028970</name>
</gene>
<dbReference type="Proteomes" id="UP001228049">
    <property type="component" value="Unassembled WGS sequence"/>
</dbReference>
<feature type="region of interest" description="Disordered" evidence="1">
    <location>
        <begin position="1"/>
        <end position="45"/>
    </location>
</feature>
<proteinExistence type="predicted"/>
<dbReference type="EMBL" id="JASDAP010000018">
    <property type="protein sequence ID" value="KAK1888185.1"/>
    <property type="molecule type" value="Genomic_DNA"/>
</dbReference>
<keyword evidence="3" id="KW-1185">Reference proteome</keyword>
<accession>A0AAD9F757</accession>